<protein>
    <submittedName>
        <fullName evidence="1">Uncharacterized protein</fullName>
    </submittedName>
</protein>
<sequence>MIVSRNDDALPKFVRSKSSQELTLNSGFDSESTTNVPIWSKDKRIKSTYRWEQLRRNIIRPWYVDSGCSRHMTGDMSQLHNVENFNGRCVSFAGGERGKITQKGTVSNGVLRFENKECLILKPGVVIPEEWIIVRSERQNNAYIIDMNHNTLENATCLFSKASEQNAMLWHRHLGHANAKNLNRLAKNDLVQGLPIKDFITFEKCVACAQGKHHRKPHKPKMFNSIDSLLQLLHMDLFGPVNVLSINRKPVMKFITLMENQTNLKTKVIRCDYGTELKNVVLNKFCVDKGVQRQYSATRTPQQNGVAERRNRILIDVARTMMCDSKFTSDLLG</sequence>
<reference evidence="2" key="1">
    <citation type="journal article" date="2022" name="Mol. Ecol. Resour.">
        <title>The genomes of chicory, endive, great burdock and yacon provide insights into Asteraceae palaeo-polyploidization history and plant inulin production.</title>
        <authorList>
            <person name="Fan W."/>
            <person name="Wang S."/>
            <person name="Wang H."/>
            <person name="Wang A."/>
            <person name="Jiang F."/>
            <person name="Liu H."/>
            <person name="Zhao H."/>
            <person name="Xu D."/>
            <person name="Zhang Y."/>
        </authorList>
    </citation>
    <scope>NUCLEOTIDE SEQUENCE [LARGE SCALE GENOMIC DNA]</scope>
    <source>
        <strain evidence="2">cv. Punajuju</strain>
    </source>
</reference>
<keyword evidence="2" id="KW-1185">Reference proteome</keyword>
<accession>A0ACB9AEY8</accession>
<comment type="caution">
    <text evidence="1">The sequence shown here is derived from an EMBL/GenBank/DDBJ whole genome shotgun (WGS) entry which is preliminary data.</text>
</comment>
<reference evidence="1 2" key="2">
    <citation type="journal article" date="2022" name="Mol. Ecol. Resour.">
        <title>The genomes of chicory, endive, great burdock and yacon provide insights into Asteraceae paleo-polyploidization history and plant inulin production.</title>
        <authorList>
            <person name="Fan W."/>
            <person name="Wang S."/>
            <person name="Wang H."/>
            <person name="Wang A."/>
            <person name="Jiang F."/>
            <person name="Liu H."/>
            <person name="Zhao H."/>
            <person name="Xu D."/>
            <person name="Zhang Y."/>
        </authorList>
    </citation>
    <scope>NUCLEOTIDE SEQUENCE [LARGE SCALE GENOMIC DNA]</scope>
    <source>
        <strain evidence="2">cv. Punajuju</strain>
        <tissue evidence="1">Leaves</tissue>
    </source>
</reference>
<proteinExistence type="predicted"/>
<name>A0ACB9AEY8_CICIN</name>
<evidence type="ECO:0000313" key="1">
    <source>
        <dbReference type="EMBL" id="KAI3708432.1"/>
    </source>
</evidence>
<evidence type="ECO:0000313" key="2">
    <source>
        <dbReference type="Proteomes" id="UP001055811"/>
    </source>
</evidence>
<organism evidence="1 2">
    <name type="scientific">Cichorium intybus</name>
    <name type="common">Chicory</name>
    <dbReference type="NCBI Taxonomy" id="13427"/>
    <lineage>
        <taxon>Eukaryota</taxon>
        <taxon>Viridiplantae</taxon>
        <taxon>Streptophyta</taxon>
        <taxon>Embryophyta</taxon>
        <taxon>Tracheophyta</taxon>
        <taxon>Spermatophyta</taxon>
        <taxon>Magnoliopsida</taxon>
        <taxon>eudicotyledons</taxon>
        <taxon>Gunneridae</taxon>
        <taxon>Pentapetalae</taxon>
        <taxon>asterids</taxon>
        <taxon>campanulids</taxon>
        <taxon>Asterales</taxon>
        <taxon>Asteraceae</taxon>
        <taxon>Cichorioideae</taxon>
        <taxon>Cichorieae</taxon>
        <taxon>Cichoriinae</taxon>
        <taxon>Cichorium</taxon>
    </lineage>
</organism>
<gene>
    <name evidence="1" type="ORF">L2E82_37601</name>
</gene>
<dbReference type="EMBL" id="CM042015">
    <property type="protein sequence ID" value="KAI3708432.1"/>
    <property type="molecule type" value="Genomic_DNA"/>
</dbReference>
<dbReference type="Proteomes" id="UP001055811">
    <property type="component" value="Linkage Group LG07"/>
</dbReference>